<name>A0A0B5AYH2_9BACL</name>
<dbReference type="AlphaFoldDB" id="A0A0B5AYH2"/>
<dbReference type="OrthoDB" id="9803733at2"/>
<dbReference type="HOGENOM" id="CLU_1465489_0_0_9"/>
<proteinExistence type="predicted"/>
<keyword evidence="1" id="KW-0614">Plasmid</keyword>
<reference evidence="1 2" key="1">
    <citation type="submission" date="2014-08" db="EMBL/GenBank/DDBJ databases">
        <title>Complete genome of a marine bacteria Jeotgalibacillus malaysiensis.</title>
        <authorList>
            <person name="Yaakop A.S."/>
            <person name="Chan K.-G."/>
            <person name="Goh K.M."/>
        </authorList>
    </citation>
    <scope>NUCLEOTIDE SEQUENCE [LARGE SCALE GENOMIC DNA]</scope>
    <source>
        <strain evidence="1 2">D5</strain>
        <plasmid evidence="2">Plasmid</plasmid>
    </source>
</reference>
<dbReference type="EMBL" id="CP009417">
    <property type="protein sequence ID" value="AJD93044.1"/>
    <property type="molecule type" value="Genomic_DNA"/>
</dbReference>
<geneLocation type="plasmid" evidence="2"/>
<organism evidence="1 2">
    <name type="scientific">Jeotgalibacillus malaysiensis</name>
    <dbReference type="NCBI Taxonomy" id="1508404"/>
    <lineage>
        <taxon>Bacteria</taxon>
        <taxon>Bacillati</taxon>
        <taxon>Bacillota</taxon>
        <taxon>Bacilli</taxon>
        <taxon>Bacillales</taxon>
        <taxon>Caryophanaceae</taxon>
        <taxon>Jeotgalibacillus</taxon>
    </lineage>
</organism>
<dbReference type="KEGG" id="jeo:JMA_37260"/>
<dbReference type="BioCyc" id="JESP1508404:G14D9-13010-MONOMER"/>
<sequence length="192" mass="22183">MKIREIIEQVEKSEQTESWVDVNEVAEELGLGYGDYGSPERLSSYYFGSWTSTDETVGYKVYYLDQKPVAISTQTGRKSDEIFYWLSQAVVKEVRSYIISLIKENEDSFRIKIANLEEEIGNGFKIHYYGDINRFKNVSLNETPVEVMKPVPEPYGLGNRVIVQLPDGTEMEVEMNELTFGYFLKEETNTHD</sequence>
<evidence type="ECO:0000313" key="2">
    <source>
        <dbReference type="Proteomes" id="UP000031449"/>
    </source>
</evidence>
<protein>
    <submittedName>
        <fullName evidence="1">Uncharacterized protein</fullName>
    </submittedName>
</protein>
<evidence type="ECO:0000313" key="1">
    <source>
        <dbReference type="EMBL" id="AJD93044.1"/>
    </source>
</evidence>
<gene>
    <name evidence="1" type="ORF">JMA_37260</name>
</gene>
<keyword evidence="2" id="KW-1185">Reference proteome</keyword>
<accession>A0A0B5AYH2</accession>
<dbReference type="Proteomes" id="UP000031449">
    <property type="component" value="Plasmid unnamed"/>
</dbReference>